<proteinExistence type="predicted"/>
<organism evidence="1 2">
    <name type="scientific">Kickxella alabastrina</name>
    <dbReference type="NCBI Taxonomy" id="61397"/>
    <lineage>
        <taxon>Eukaryota</taxon>
        <taxon>Fungi</taxon>
        <taxon>Fungi incertae sedis</taxon>
        <taxon>Zoopagomycota</taxon>
        <taxon>Kickxellomycotina</taxon>
        <taxon>Kickxellomycetes</taxon>
        <taxon>Kickxellales</taxon>
        <taxon>Kickxellaceae</taxon>
        <taxon>Kickxella</taxon>
    </lineage>
</organism>
<gene>
    <name evidence="1" type="primary">GAA1_2</name>
    <name evidence="1" type="ORF">LPJ66_004310</name>
</gene>
<dbReference type="Proteomes" id="UP001150581">
    <property type="component" value="Unassembled WGS sequence"/>
</dbReference>
<comment type="caution">
    <text evidence="1">The sequence shown here is derived from an EMBL/GenBank/DDBJ whole genome shotgun (WGS) entry which is preliminary data.</text>
</comment>
<keyword evidence="2" id="KW-1185">Reference proteome</keyword>
<reference evidence="1" key="1">
    <citation type="submission" date="2022-07" db="EMBL/GenBank/DDBJ databases">
        <title>Phylogenomic reconstructions and comparative analyses of Kickxellomycotina fungi.</title>
        <authorList>
            <person name="Reynolds N.K."/>
            <person name="Stajich J.E."/>
            <person name="Barry K."/>
            <person name="Grigoriev I.V."/>
            <person name="Crous P."/>
            <person name="Smith M.E."/>
        </authorList>
    </citation>
    <scope>NUCLEOTIDE SEQUENCE</scope>
    <source>
        <strain evidence="1">Benny 63K</strain>
    </source>
</reference>
<accession>A0ACC1IHD0</accession>
<evidence type="ECO:0000313" key="2">
    <source>
        <dbReference type="Proteomes" id="UP001150581"/>
    </source>
</evidence>
<evidence type="ECO:0000313" key="1">
    <source>
        <dbReference type="EMBL" id="KAJ1895903.1"/>
    </source>
</evidence>
<protein>
    <submittedName>
        <fullName evidence="1">Glycosyl phosphatidyl inositol protein transamidase complex subunit</fullName>
    </submittedName>
</protein>
<name>A0ACC1IHD0_9FUNG</name>
<sequence length="599" mass="65076">MSLLLSGQGEKASPLLRTARKYCTHVSYALTLAGFLWLLALPLQTLSRRTYFSENAMMPGQVELSFGSAKHIEAMNSMNQAEQLGGEQRGRAVMAAFEGLGLDSEMQRFKHNGVSGINVHGVVRAPRGDGVEALVVAAAWEAGNRTNADAVRLLAGLAQHAIEQVNWAKDVVFLVTDAGEGGVEAWLRAYHGEGGAMYVRSGLIQAALALELPPMDACGGLALHFEGRGGQLPNLDLLNIVQHVARIERTPARLHALPDAPRRASRYTHYLQSARLLLRQVRAQAVGSAVGVHAPFLRYGIDALTLVGMERVGARGGGNIVSVGRTVEASLRSLNNLLERFHQSFFFYLLPANGLFISIGNYVPAAVLFAAALLVHAMSLWWLQGPEESRSESPQARIPRINAYHAFLRRSLPTSAGLIVRVHALAAALLALPMLVPQITMTDSTATAYLFTMSLASISLVLHLSDELRSHACLADWRQLKALVCVYVACVVACLSVMNFSLAIAMFVVIGLPLLFTRLSASPTRVHRACTMLMLLAFSPLSVLSVSRYFLASGAVDQMSSPFRMFLSDFNQFGSPVYALICLVYWPINLLCMVITLMP</sequence>
<dbReference type="EMBL" id="JANBPG010000510">
    <property type="protein sequence ID" value="KAJ1895903.1"/>
    <property type="molecule type" value="Genomic_DNA"/>
</dbReference>